<protein>
    <submittedName>
        <fullName evidence="1 3">Uncharacterized protein</fullName>
    </submittedName>
</protein>
<dbReference type="Proteomes" id="UP000050794">
    <property type="component" value="Unassembled WGS sequence"/>
</dbReference>
<dbReference type="EMBL" id="UYWY01025365">
    <property type="protein sequence ID" value="VDM49622.1"/>
    <property type="molecule type" value="Genomic_DNA"/>
</dbReference>
<name>A0A183VC31_TOXCA</name>
<reference evidence="1 2" key="2">
    <citation type="submission" date="2018-11" db="EMBL/GenBank/DDBJ databases">
        <authorList>
            <consortium name="Pathogen Informatics"/>
        </authorList>
    </citation>
    <scope>NUCLEOTIDE SEQUENCE [LARGE SCALE GENOMIC DNA]</scope>
</reference>
<evidence type="ECO:0000313" key="1">
    <source>
        <dbReference type="EMBL" id="VDM49622.1"/>
    </source>
</evidence>
<sequence>MRKDLPIENVDKGKVECVTEESKTSKTAQTALDEPKLDSKDKETIWLRHSSHKLTALPYGTAALAFWDFTERGSA</sequence>
<proteinExistence type="predicted"/>
<gene>
    <name evidence="1" type="ORF">TCNE_LOCUS18301</name>
</gene>
<evidence type="ECO:0000313" key="3">
    <source>
        <dbReference type="WBParaSite" id="TCNE_0001830501-mRNA-1"/>
    </source>
</evidence>
<dbReference type="AlphaFoldDB" id="A0A183VC31"/>
<organism evidence="2 3">
    <name type="scientific">Toxocara canis</name>
    <name type="common">Canine roundworm</name>
    <dbReference type="NCBI Taxonomy" id="6265"/>
    <lineage>
        <taxon>Eukaryota</taxon>
        <taxon>Metazoa</taxon>
        <taxon>Ecdysozoa</taxon>
        <taxon>Nematoda</taxon>
        <taxon>Chromadorea</taxon>
        <taxon>Rhabditida</taxon>
        <taxon>Spirurina</taxon>
        <taxon>Ascaridomorpha</taxon>
        <taxon>Ascaridoidea</taxon>
        <taxon>Toxocaridae</taxon>
        <taxon>Toxocara</taxon>
    </lineage>
</organism>
<keyword evidence="2" id="KW-1185">Reference proteome</keyword>
<evidence type="ECO:0000313" key="2">
    <source>
        <dbReference type="Proteomes" id="UP000050794"/>
    </source>
</evidence>
<dbReference type="WBParaSite" id="TCNE_0001830501-mRNA-1">
    <property type="protein sequence ID" value="TCNE_0001830501-mRNA-1"/>
    <property type="gene ID" value="TCNE_0001830501"/>
</dbReference>
<accession>A0A183VC31</accession>
<reference evidence="3" key="1">
    <citation type="submission" date="2016-06" db="UniProtKB">
        <authorList>
            <consortium name="WormBaseParasite"/>
        </authorList>
    </citation>
    <scope>IDENTIFICATION</scope>
</reference>